<gene>
    <name evidence="1" type="ORF">S12H4_37114</name>
</gene>
<comment type="caution">
    <text evidence="1">The sequence shown here is derived from an EMBL/GenBank/DDBJ whole genome shotgun (WGS) entry which is preliminary data.</text>
</comment>
<proteinExistence type="predicted"/>
<reference evidence="1" key="1">
    <citation type="journal article" date="2014" name="Front. Microbiol.">
        <title>High frequency of phylogenetically diverse reductive dehalogenase-homologous genes in deep subseafloor sedimentary metagenomes.</title>
        <authorList>
            <person name="Kawai M."/>
            <person name="Futagami T."/>
            <person name="Toyoda A."/>
            <person name="Takaki Y."/>
            <person name="Nishi S."/>
            <person name="Hori S."/>
            <person name="Arai W."/>
            <person name="Tsubouchi T."/>
            <person name="Morono Y."/>
            <person name="Uchiyama I."/>
            <person name="Ito T."/>
            <person name="Fujiyama A."/>
            <person name="Inagaki F."/>
            <person name="Takami H."/>
        </authorList>
    </citation>
    <scope>NUCLEOTIDE SEQUENCE</scope>
    <source>
        <strain evidence="1">Expedition CK06-06</strain>
    </source>
</reference>
<protein>
    <submittedName>
        <fullName evidence="1">Uncharacterized protein</fullName>
    </submittedName>
</protein>
<dbReference type="Gene3D" id="2.40.128.20">
    <property type="match status" value="1"/>
</dbReference>
<organism evidence="1">
    <name type="scientific">marine sediment metagenome</name>
    <dbReference type="NCBI Taxonomy" id="412755"/>
    <lineage>
        <taxon>unclassified sequences</taxon>
        <taxon>metagenomes</taxon>
        <taxon>ecological metagenomes</taxon>
    </lineage>
</organism>
<feature type="non-terminal residue" evidence="1">
    <location>
        <position position="93"/>
    </location>
</feature>
<dbReference type="AlphaFoldDB" id="X1U9X1"/>
<name>X1U9X1_9ZZZZ</name>
<dbReference type="InterPro" id="IPR012674">
    <property type="entry name" value="Calycin"/>
</dbReference>
<dbReference type="EMBL" id="BARW01022194">
    <property type="protein sequence ID" value="GAI96650.1"/>
    <property type="molecule type" value="Genomic_DNA"/>
</dbReference>
<accession>X1U9X1</accession>
<sequence length="93" mass="10610">MYNILLSSVLAFTCPFIQPMSNFNTTEYIRSTWYIQQQQVTGYQPENTLYCVAQTLNQTTDTVPFFSGPVISVFNYANVDNVNGQSLNMNNFT</sequence>
<evidence type="ECO:0000313" key="1">
    <source>
        <dbReference type="EMBL" id="GAI96650.1"/>
    </source>
</evidence>